<organism evidence="1 2">
    <name type="scientific">Aspergillus indologenus CBS 114.80</name>
    <dbReference type="NCBI Taxonomy" id="1450541"/>
    <lineage>
        <taxon>Eukaryota</taxon>
        <taxon>Fungi</taxon>
        <taxon>Dikarya</taxon>
        <taxon>Ascomycota</taxon>
        <taxon>Pezizomycotina</taxon>
        <taxon>Eurotiomycetes</taxon>
        <taxon>Eurotiomycetidae</taxon>
        <taxon>Eurotiales</taxon>
        <taxon>Aspergillaceae</taxon>
        <taxon>Aspergillus</taxon>
        <taxon>Aspergillus subgen. Circumdati</taxon>
    </lineage>
</organism>
<reference evidence="1 2" key="1">
    <citation type="submission" date="2018-02" db="EMBL/GenBank/DDBJ databases">
        <title>The genomes of Aspergillus section Nigri reveals drivers in fungal speciation.</title>
        <authorList>
            <consortium name="DOE Joint Genome Institute"/>
            <person name="Vesth T.C."/>
            <person name="Nybo J."/>
            <person name="Theobald S."/>
            <person name="Brandl J."/>
            <person name="Frisvad J.C."/>
            <person name="Nielsen K.F."/>
            <person name="Lyhne E.K."/>
            <person name="Kogle M.E."/>
            <person name="Kuo A."/>
            <person name="Riley R."/>
            <person name="Clum A."/>
            <person name="Nolan M."/>
            <person name="Lipzen A."/>
            <person name="Salamov A."/>
            <person name="Henrissat B."/>
            <person name="Wiebenga A."/>
            <person name="De vries R.P."/>
            <person name="Grigoriev I.V."/>
            <person name="Mortensen U.H."/>
            <person name="Andersen M.R."/>
            <person name="Baker S.E."/>
        </authorList>
    </citation>
    <scope>NUCLEOTIDE SEQUENCE [LARGE SCALE GENOMIC DNA]</scope>
    <source>
        <strain evidence="1 2">CBS 114.80</strain>
    </source>
</reference>
<keyword evidence="2" id="KW-1185">Reference proteome</keyword>
<dbReference type="Proteomes" id="UP000248817">
    <property type="component" value="Unassembled WGS sequence"/>
</dbReference>
<gene>
    <name evidence="1" type="ORF">BP00DRAFT_422138</name>
</gene>
<dbReference type="AlphaFoldDB" id="A0A2V5INT8"/>
<dbReference type="EMBL" id="KZ825468">
    <property type="protein sequence ID" value="PYI35733.1"/>
    <property type="molecule type" value="Genomic_DNA"/>
</dbReference>
<name>A0A2V5INT8_9EURO</name>
<evidence type="ECO:0000313" key="1">
    <source>
        <dbReference type="EMBL" id="PYI35733.1"/>
    </source>
</evidence>
<accession>A0A2V5INT8</accession>
<sequence length="52" mass="6157">MQTMQTMQTPQTRHPLPEPFQLGHMLVETEDGVSRRIGAAWTYFKRWTSQNH</sequence>
<proteinExistence type="predicted"/>
<evidence type="ECO:0000313" key="2">
    <source>
        <dbReference type="Proteomes" id="UP000248817"/>
    </source>
</evidence>
<protein>
    <submittedName>
        <fullName evidence="1">Uncharacterized protein</fullName>
    </submittedName>
</protein>